<name>A0A9D4R2L2_DREPO</name>
<evidence type="ECO:0000256" key="1">
    <source>
        <dbReference type="SAM" id="MobiDB-lite"/>
    </source>
</evidence>
<accession>A0A9D4R2L2</accession>
<feature type="region of interest" description="Disordered" evidence="1">
    <location>
        <begin position="260"/>
        <end position="280"/>
    </location>
</feature>
<reference evidence="2" key="2">
    <citation type="submission" date="2020-11" db="EMBL/GenBank/DDBJ databases">
        <authorList>
            <person name="McCartney M.A."/>
            <person name="Auch B."/>
            <person name="Kono T."/>
            <person name="Mallez S."/>
            <person name="Becker A."/>
            <person name="Gohl D.M."/>
            <person name="Silverstein K.A.T."/>
            <person name="Koren S."/>
            <person name="Bechman K.B."/>
            <person name="Herman A."/>
            <person name="Abrahante J.E."/>
            <person name="Garbe J."/>
        </authorList>
    </citation>
    <scope>NUCLEOTIDE SEQUENCE</scope>
    <source>
        <strain evidence="2">Duluth1</strain>
        <tissue evidence="2">Whole animal</tissue>
    </source>
</reference>
<dbReference type="GO" id="GO:0030246">
    <property type="term" value="F:carbohydrate binding"/>
    <property type="evidence" value="ECO:0007669"/>
    <property type="project" value="InterPro"/>
</dbReference>
<keyword evidence="3" id="KW-1185">Reference proteome</keyword>
<protein>
    <submittedName>
        <fullName evidence="2">Uncharacterized protein</fullName>
    </submittedName>
</protein>
<organism evidence="2 3">
    <name type="scientific">Dreissena polymorpha</name>
    <name type="common">Zebra mussel</name>
    <name type="synonym">Mytilus polymorpha</name>
    <dbReference type="NCBI Taxonomy" id="45954"/>
    <lineage>
        <taxon>Eukaryota</taxon>
        <taxon>Metazoa</taxon>
        <taxon>Spiralia</taxon>
        <taxon>Lophotrochozoa</taxon>
        <taxon>Mollusca</taxon>
        <taxon>Bivalvia</taxon>
        <taxon>Autobranchia</taxon>
        <taxon>Heteroconchia</taxon>
        <taxon>Euheterodonta</taxon>
        <taxon>Imparidentia</taxon>
        <taxon>Neoheterodontei</taxon>
        <taxon>Myida</taxon>
        <taxon>Dreissenoidea</taxon>
        <taxon>Dreissenidae</taxon>
        <taxon>Dreissena</taxon>
    </lineage>
</organism>
<reference evidence="2" key="1">
    <citation type="journal article" date="2019" name="bioRxiv">
        <title>The Genome of the Zebra Mussel, Dreissena polymorpha: A Resource for Invasive Species Research.</title>
        <authorList>
            <person name="McCartney M.A."/>
            <person name="Auch B."/>
            <person name="Kono T."/>
            <person name="Mallez S."/>
            <person name="Zhang Y."/>
            <person name="Obille A."/>
            <person name="Becker A."/>
            <person name="Abrahante J.E."/>
            <person name="Garbe J."/>
            <person name="Badalamenti J.P."/>
            <person name="Herman A."/>
            <person name="Mangelson H."/>
            <person name="Liachko I."/>
            <person name="Sullivan S."/>
            <person name="Sone E.D."/>
            <person name="Koren S."/>
            <person name="Silverstein K.A.T."/>
            <person name="Beckman K.B."/>
            <person name="Gohl D.M."/>
        </authorList>
    </citation>
    <scope>NUCLEOTIDE SEQUENCE</scope>
    <source>
        <strain evidence="2">Duluth1</strain>
        <tissue evidence="2">Whole animal</tissue>
    </source>
</reference>
<evidence type="ECO:0000313" key="3">
    <source>
        <dbReference type="Proteomes" id="UP000828390"/>
    </source>
</evidence>
<feature type="compositionally biased region" description="Pro residues" evidence="1">
    <location>
        <begin position="137"/>
        <end position="147"/>
    </location>
</feature>
<feature type="compositionally biased region" description="Low complexity" evidence="1">
    <location>
        <begin position="263"/>
        <end position="274"/>
    </location>
</feature>
<dbReference type="Gene3D" id="2.60.40.10">
    <property type="entry name" value="Immunoglobulins"/>
    <property type="match status" value="1"/>
</dbReference>
<dbReference type="SUPFAM" id="SSF49452">
    <property type="entry name" value="Starch-binding domain-like"/>
    <property type="match status" value="1"/>
</dbReference>
<dbReference type="InterPro" id="IPR013783">
    <property type="entry name" value="Ig-like_fold"/>
</dbReference>
<proteinExistence type="predicted"/>
<evidence type="ECO:0000313" key="2">
    <source>
        <dbReference type="EMBL" id="KAH3852644.1"/>
    </source>
</evidence>
<dbReference type="InterPro" id="IPR013784">
    <property type="entry name" value="Carb-bd-like_fold"/>
</dbReference>
<comment type="caution">
    <text evidence="2">The sequence shown here is derived from an EMBL/GenBank/DDBJ whole genome shotgun (WGS) entry which is preliminary data.</text>
</comment>
<sequence>MPDLPCLKVALKLNTPSKVTGGHYRLGVVGNCSFLGDGDPPNARIGQQTSTEIWVVEIWMPENFVFEYRWVEFKRCTSFIYEIESIEPRRVEVGLRSLEIRNKFNILGGTFKEDIGHPVYFTSFCAPKRSLESSPPNARPRPCPPCRPAHAPAAAASKKSSTSRELKYSQALTDPKRPQASDVNSQPQKAAVGDEILMERLTNASTLASSSSSEDNASDDGSYSLNLAATRESMSTEVINTDSDSSHSLTSIAESAIHMQTASSDDSLPSRSSSVKPVHLSLPSTSGTYVSSVSLVARPCSSSSAQSLSRRRPHSSVSAPCLRSCFYGRTDRCMEPFVAESHDLELTQRRNVRSVDELYKLVCDNETQCLQEKLTNRLKEYLKTTFVLQKKKLSDMLIHLAWLVMGAAIDRIWLRFYELNYP</sequence>
<dbReference type="Proteomes" id="UP000828390">
    <property type="component" value="Unassembled WGS sequence"/>
</dbReference>
<feature type="region of interest" description="Disordered" evidence="1">
    <location>
        <begin position="131"/>
        <end position="189"/>
    </location>
</feature>
<gene>
    <name evidence="2" type="ORF">DPMN_095157</name>
</gene>
<dbReference type="AlphaFoldDB" id="A0A9D4R2L2"/>
<dbReference type="EMBL" id="JAIWYP010000003">
    <property type="protein sequence ID" value="KAH3852644.1"/>
    <property type="molecule type" value="Genomic_DNA"/>
</dbReference>